<dbReference type="AlphaFoldDB" id="A0A1W1YKZ4"/>
<dbReference type="SMART" id="SM00281">
    <property type="entry name" value="LamB"/>
    <property type="match status" value="1"/>
</dbReference>
<name>A0A1W1YKZ4_9FLAO</name>
<feature type="chain" id="PRO_5013139659" evidence="5">
    <location>
        <begin position="22"/>
        <end position="271"/>
    </location>
</feature>
<feature type="domain" description="Laminin IV type A" evidence="6">
    <location>
        <begin position="30"/>
        <end position="235"/>
    </location>
</feature>
<dbReference type="InterPro" id="IPR000034">
    <property type="entry name" value="Laminin_IV"/>
</dbReference>
<reference evidence="7 8" key="1">
    <citation type="submission" date="2017-04" db="EMBL/GenBank/DDBJ databases">
        <authorList>
            <person name="Afonso C.L."/>
            <person name="Miller P.J."/>
            <person name="Scott M.A."/>
            <person name="Spackman E."/>
            <person name="Goraichik I."/>
            <person name="Dimitrov K.M."/>
            <person name="Suarez D.L."/>
            <person name="Swayne D.E."/>
        </authorList>
    </citation>
    <scope>NUCLEOTIDE SEQUENCE [LARGE SCALE GENOMIC DNA]</scope>
    <source>
        <strain evidence="7 8">CGMCC 1.12708</strain>
    </source>
</reference>
<dbReference type="Pfam" id="PF18962">
    <property type="entry name" value="Por_Secre_tail"/>
    <property type="match status" value="1"/>
</dbReference>
<dbReference type="InterPro" id="IPR026444">
    <property type="entry name" value="Secre_tail"/>
</dbReference>
<dbReference type="Pfam" id="PF00052">
    <property type="entry name" value="Laminin_B"/>
    <property type="match status" value="1"/>
</dbReference>
<evidence type="ECO:0000313" key="7">
    <source>
        <dbReference type="EMBL" id="SMC36900.1"/>
    </source>
</evidence>
<keyword evidence="3" id="KW-1015">Disulfide bond</keyword>
<evidence type="ECO:0000256" key="3">
    <source>
        <dbReference type="ARBA" id="ARBA00023157"/>
    </source>
</evidence>
<gene>
    <name evidence="7" type="ORF">SAMN06296427_101515</name>
</gene>
<dbReference type="EMBL" id="FWXS01000001">
    <property type="protein sequence ID" value="SMC36900.1"/>
    <property type="molecule type" value="Genomic_DNA"/>
</dbReference>
<keyword evidence="8" id="KW-1185">Reference proteome</keyword>
<evidence type="ECO:0000256" key="4">
    <source>
        <dbReference type="ARBA" id="ARBA00023180"/>
    </source>
</evidence>
<dbReference type="OrthoDB" id="8781670at2"/>
<keyword evidence="1 5" id="KW-0732">Signal</keyword>
<feature type="signal peptide" evidence="5">
    <location>
        <begin position="1"/>
        <end position="21"/>
    </location>
</feature>
<proteinExistence type="predicted"/>
<evidence type="ECO:0000313" key="8">
    <source>
        <dbReference type="Proteomes" id="UP000192393"/>
    </source>
</evidence>
<dbReference type="PROSITE" id="PS51115">
    <property type="entry name" value="LAMININ_IVA"/>
    <property type="match status" value="1"/>
</dbReference>
<evidence type="ECO:0000256" key="1">
    <source>
        <dbReference type="ARBA" id="ARBA00022729"/>
    </source>
</evidence>
<dbReference type="RefSeq" id="WP_084015831.1">
    <property type="nucleotide sequence ID" value="NZ_FWXS01000001.1"/>
</dbReference>
<dbReference type="STRING" id="1434700.SAMN06296427_101515"/>
<accession>A0A1W1YKZ4</accession>
<organism evidence="7 8">
    <name type="scientific">Moheibacter sediminis</name>
    <dbReference type="NCBI Taxonomy" id="1434700"/>
    <lineage>
        <taxon>Bacteria</taxon>
        <taxon>Pseudomonadati</taxon>
        <taxon>Bacteroidota</taxon>
        <taxon>Flavobacteriia</taxon>
        <taxon>Flavobacteriales</taxon>
        <taxon>Weeksellaceae</taxon>
        <taxon>Moheibacter</taxon>
    </lineage>
</organism>
<keyword evidence="4" id="KW-0325">Glycoprotein</keyword>
<evidence type="ECO:0000256" key="2">
    <source>
        <dbReference type="ARBA" id="ARBA00022737"/>
    </source>
</evidence>
<dbReference type="Proteomes" id="UP000192393">
    <property type="component" value="Unassembled WGS sequence"/>
</dbReference>
<evidence type="ECO:0000259" key="6">
    <source>
        <dbReference type="PROSITE" id="PS51115"/>
    </source>
</evidence>
<dbReference type="NCBIfam" id="TIGR04183">
    <property type="entry name" value="Por_Secre_tail"/>
    <property type="match status" value="1"/>
</dbReference>
<sequence>MKNLSISFIVLFVINFNLLSAQNIVSTFDSDDEGWLVAGDATSSMPQYNAEGGNPSGYISADDTAAGGVWVWSAPAKFLGDRSSSFGKNLSFDLAQSSMDSQFDDNDVLIVGENLTLALNLLNNPGIEWTNYSVKLDTNEDWRITHYVWGDVATDEQIQEVLSNVLEIKIRGEYVSGPDVGSLDNVILESENMSISEASNDIVKIYPNPTNGEVYFSKSLKDVSIYNLSGQKIELKAELNKVNISKLPAGIYILKGRDADQKLIQIKLIKN</sequence>
<keyword evidence="2" id="KW-0677">Repeat</keyword>
<protein>
    <submittedName>
        <fullName evidence="7">Por secretion system C-terminal sorting domain-containing protein</fullName>
    </submittedName>
</protein>
<evidence type="ECO:0000256" key="5">
    <source>
        <dbReference type="SAM" id="SignalP"/>
    </source>
</evidence>